<organism evidence="12 13">
    <name type="scientific">Enterococcus cecorum</name>
    <dbReference type="NCBI Taxonomy" id="44008"/>
    <lineage>
        <taxon>Bacteria</taxon>
        <taxon>Bacillati</taxon>
        <taxon>Bacillota</taxon>
        <taxon>Bacilli</taxon>
        <taxon>Lactobacillales</taxon>
        <taxon>Enterococcaceae</taxon>
        <taxon>Enterococcus</taxon>
    </lineage>
</organism>
<evidence type="ECO:0000256" key="10">
    <source>
        <dbReference type="ARBA" id="ARBA00048304"/>
    </source>
</evidence>
<keyword evidence="5" id="KW-0067">ATP-binding</keyword>
<gene>
    <name evidence="12" type="ORF">HF857_04485</name>
</gene>
<dbReference type="AlphaFoldDB" id="A0A7X9RIW7"/>
<dbReference type="InterPro" id="IPR006116">
    <property type="entry name" value="NT_2-5OAS_ClassI-CCAase"/>
</dbReference>
<dbReference type="InterPro" id="IPR048445">
    <property type="entry name" value="DncV-like_NTFase"/>
</dbReference>
<evidence type="ECO:0000256" key="7">
    <source>
        <dbReference type="ARBA" id="ARBA00023080"/>
    </source>
</evidence>
<reference evidence="12 13" key="1">
    <citation type="submission" date="2020-04" db="EMBL/GenBank/DDBJ databases">
        <authorList>
            <person name="Hitch T.C.A."/>
            <person name="Wylensek D."/>
            <person name="Clavel T."/>
        </authorList>
    </citation>
    <scope>NUCLEOTIDE SEQUENCE [LARGE SCALE GENOMIC DNA]</scope>
    <source>
        <strain evidence="12 13">WCA-380-WT-3C</strain>
    </source>
</reference>
<dbReference type="Pfam" id="PF21654">
    <property type="entry name" value="DncV-like_NTFase"/>
    <property type="match status" value="1"/>
</dbReference>
<evidence type="ECO:0000256" key="4">
    <source>
        <dbReference type="ARBA" id="ARBA00022741"/>
    </source>
</evidence>
<accession>A0A7X9RIW7</accession>
<evidence type="ECO:0000256" key="8">
    <source>
        <dbReference type="ARBA" id="ARBA00023118"/>
    </source>
</evidence>
<dbReference type="CDD" id="cd05400">
    <property type="entry name" value="NT_2-5OAS_ClassI-CCAase"/>
    <property type="match status" value="1"/>
</dbReference>
<keyword evidence="2" id="KW-0548">Nucleotidyltransferase</keyword>
<evidence type="ECO:0000259" key="11">
    <source>
        <dbReference type="Pfam" id="PF21654"/>
    </source>
</evidence>
<sequence length="371" mass="43074">MENRDKDILKSLKDLELSPTMEKNAREKYVALCNYLNDYGLESDFKPQGSFYIGTVIKPYREGMNRDYDLDVLAILNRDKQNTDAKSVKKDVGDAIKDNGVYADKLEKEDRNCWTLKYAEVTNGIGFSLDIVPAVNEVEEIKSEILLSGVDISKVQNAVSITDKSVNYEWLTSNPIGFGDWFLEISNQYITSDMKAEQYNNMPFDIRTTYASIEKIPTYYYRSNLQRAVQFIKRHRDIYYDRSNKRNHKPSSILLSALVADSIKDKSFLSVSEIIESFVDGYKNKTISIMKNHKILNPVDLRENLVENYSHERMIILDAWIESLSNFIHIENDKKFRQTIHNDINNKVFSDSFDIPKNIFEPAKPWMVNNE</sequence>
<proteinExistence type="predicted"/>
<evidence type="ECO:0000256" key="1">
    <source>
        <dbReference type="ARBA" id="ARBA00022679"/>
    </source>
</evidence>
<keyword evidence="7" id="KW-0546">Nucleotide metabolism</keyword>
<comment type="caution">
    <text evidence="12">The sequence shown here is derived from an EMBL/GenBank/DDBJ whole genome shotgun (WGS) entry which is preliminary data.</text>
</comment>
<evidence type="ECO:0000313" key="13">
    <source>
        <dbReference type="Proteomes" id="UP000588071"/>
    </source>
</evidence>
<keyword evidence="3" id="KW-0479">Metal-binding</keyword>
<evidence type="ECO:0000313" key="12">
    <source>
        <dbReference type="EMBL" id="NME49515.1"/>
    </source>
</evidence>
<evidence type="ECO:0000256" key="2">
    <source>
        <dbReference type="ARBA" id="ARBA00022695"/>
    </source>
</evidence>
<evidence type="ECO:0000256" key="5">
    <source>
        <dbReference type="ARBA" id="ARBA00022840"/>
    </source>
</evidence>
<keyword evidence="6" id="KW-0460">Magnesium</keyword>
<dbReference type="Proteomes" id="UP000588071">
    <property type="component" value="Unassembled WGS sequence"/>
</dbReference>
<evidence type="ECO:0000256" key="6">
    <source>
        <dbReference type="ARBA" id="ARBA00022842"/>
    </source>
</evidence>
<feature type="domain" description="Cyclic GMP-AMP synthase DncV-like nucleotidyltransferase" evidence="11">
    <location>
        <begin position="44"/>
        <end position="119"/>
    </location>
</feature>
<name>A0A7X9RIW7_9ENTE</name>
<evidence type="ECO:0000256" key="9">
    <source>
        <dbReference type="ARBA" id="ARBA00044145"/>
    </source>
</evidence>
<keyword evidence="4" id="KW-0547">Nucleotide-binding</keyword>
<evidence type="ECO:0000256" key="3">
    <source>
        <dbReference type="ARBA" id="ARBA00022723"/>
    </source>
</evidence>
<comment type="catalytic activity">
    <reaction evidence="10">
        <text>GTP + ATP = 3',3'-cGAMP + 2 diphosphate</text>
        <dbReference type="Rhea" id="RHEA:35647"/>
        <dbReference type="ChEBI" id="CHEBI:30616"/>
        <dbReference type="ChEBI" id="CHEBI:33019"/>
        <dbReference type="ChEBI" id="CHEBI:37565"/>
        <dbReference type="ChEBI" id="CHEBI:71501"/>
    </reaction>
    <physiologicalReaction direction="left-to-right" evidence="10">
        <dbReference type="Rhea" id="RHEA:35648"/>
    </physiologicalReaction>
</comment>
<dbReference type="GO" id="GO:0016779">
    <property type="term" value="F:nucleotidyltransferase activity"/>
    <property type="evidence" value="ECO:0007669"/>
    <property type="project" value="InterPro"/>
</dbReference>
<dbReference type="EMBL" id="JABAFV010000005">
    <property type="protein sequence ID" value="NME49515.1"/>
    <property type="molecule type" value="Genomic_DNA"/>
</dbReference>
<dbReference type="GO" id="GO:0051607">
    <property type="term" value="P:defense response to virus"/>
    <property type="evidence" value="ECO:0007669"/>
    <property type="project" value="UniProtKB-KW"/>
</dbReference>
<keyword evidence="8" id="KW-0051">Antiviral defense</keyword>
<keyword evidence="1 12" id="KW-0808">Transferase</keyword>
<protein>
    <recommendedName>
        <fullName evidence="9">Cyclic GMP-AMP synthase</fullName>
    </recommendedName>
</protein>
<dbReference type="RefSeq" id="WP_168930631.1">
    <property type="nucleotide sequence ID" value="NZ_CP144498.1"/>
</dbReference>